<dbReference type="Pfam" id="PF01039">
    <property type="entry name" value="Carboxyl_trans"/>
    <property type="match status" value="1"/>
</dbReference>
<gene>
    <name evidence="2" type="ORF">OR16_42685</name>
</gene>
<feature type="domain" description="Acetyl-coenzyme A carboxylase carboxyl transferase subunit beta" evidence="1">
    <location>
        <begin position="14"/>
        <end position="91"/>
    </location>
</feature>
<dbReference type="PANTHER" id="PTHR22855:SF46">
    <property type="entry name" value="METHYLCROTONOYL-COA CARBOXYLASE"/>
    <property type="match status" value="1"/>
</dbReference>
<comment type="caution">
    <text evidence="2">The sequence shown here is derived from an EMBL/GenBank/DDBJ whole genome shotgun (WGS) entry which is preliminary data.</text>
</comment>
<dbReference type="PANTHER" id="PTHR22855">
    <property type="entry name" value="ACETYL, PROPIONYL, PYRUVATE, AND GLUTACONYL CARBOXYLASE-RELATED"/>
    <property type="match status" value="1"/>
</dbReference>
<feature type="non-terminal residue" evidence="2">
    <location>
        <position position="92"/>
    </location>
</feature>
<evidence type="ECO:0000259" key="1">
    <source>
        <dbReference type="Pfam" id="PF01039"/>
    </source>
</evidence>
<dbReference type="SUPFAM" id="SSF52096">
    <property type="entry name" value="ClpP/crotonase"/>
    <property type="match status" value="1"/>
</dbReference>
<dbReference type="EMBL" id="AHJE01000365">
    <property type="protein sequence ID" value="EHP37461.1"/>
    <property type="molecule type" value="Genomic_DNA"/>
</dbReference>
<accession>H1SJ42</accession>
<evidence type="ECO:0000313" key="3">
    <source>
        <dbReference type="Proteomes" id="UP000005808"/>
    </source>
</evidence>
<name>H1SJ42_9BURK</name>
<dbReference type="AlphaFoldDB" id="H1SJ42"/>
<feature type="non-terminal residue" evidence="2">
    <location>
        <position position="1"/>
    </location>
</feature>
<sequence>VAAARPAGVAAGPGAPFIELASLAGLGLDNPDLDKSVPGGGLIAGIGFVSGLRCMISASDSGINAGALQPKGLDKQLRVQEIALENKLPYVQ</sequence>
<dbReference type="Gene3D" id="3.90.226.10">
    <property type="entry name" value="2-enoyl-CoA Hydratase, Chain A, domain 1"/>
    <property type="match status" value="1"/>
</dbReference>
<protein>
    <submittedName>
        <fullName evidence="2">MethylcrotonoyL-CoA carboxylase</fullName>
    </submittedName>
</protein>
<organism evidence="2 3">
    <name type="scientific">Cupriavidus basilensis OR16</name>
    <dbReference type="NCBI Taxonomy" id="1127483"/>
    <lineage>
        <taxon>Bacteria</taxon>
        <taxon>Pseudomonadati</taxon>
        <taxon>Pseudomonadota</taxon>
        <taxon>Betaproteobacteria</taxon>
        <taxon>Burkholderiales</taxon>
        <taxon>Burkholderiaceae</taxon>
        <taxon>Cupriavidus</taxon>
    </lineage>
</organism>
<dbReference type="InterPro" id="IPR034733">
    <property type="entry name" value="AcCoA_carboxyl_beta"/>
</dbReference>
<dbReference type="InterPro" id="IPR045190">
    <property type="entry name" value="MCCB/AccD1-like"/>
</dbReference>
<dbReference type="InterPro" id="IPR029045">
    <property type="entry name" value="ClpP/crotonase-like_dom_sf"/>
</dbReference>
<dbReference type="Proteomes" id="UP000005808">
    <property type="component" value="Unassembled WGS sequence"/>
</dbReference>
<reference evidence="2 3" key="1">
    <citation type="journal article" date="2012" name="J. Bacteriol.">
        <title>De Novo Genome Project of Cupriavidus basilensis OR16.</title>
        <authorList>
            <person name="Cserhati M."/>
            <person name="Kriszt B."/>
            <person name="Szoboszlay S."/>
            <person name="Toth A."/>
            <person name="Szabo I."/>
            <person name="Tancsics A."/>
            <person name="Nagy I."/>
            <person name="Horvath B."/>
            <person name="Nagy I."/>
            <person name="Kukolya J."/>
        </authorList>
    </citation>
    <scope>NUCLEOTIDE SEQUENCE [LARGE SCALE GENOMIC DNA]</scope>
    <source>
        <strain evidence="2 3">OR16</strain>
    </source>
</reference>
<evidence type="ECO:0000313" key="2">
    <source>
        <dbReference type="EMBL" id="EHP37461.1"/>
    </source>
</evidence>
<proteinExistence type="predicted"/>